<dbReference type="SMART" id="SM00066">
    <property type="entry name" value="GAL4"/>
    <property type="match status" value="1"/>
</dbReference>
<keyword evidence="5" id="KW-0539">Nucleus</keyword>
<dbReference type="PANTHER" id="PTHR31845">
    <property type="entry name" value="FINGER DOMAIN PROTEIN, PUTATIVE-RELATED"/>
    <property type="match status" value="1"/>
</dbReference>
<sequence length="473" mass="52203">MAHKSSTSMHEPSLSRRIKSCEACRKMKIKCIFEAEQAARCTRCIARNLQCHVSSNLQTILENDLGWKAKLQEQLEGQQRQIERLNAAVERLSRSVVGAADARRSAASRKRRRISKDGSDGSDLEGLDTSYDDQQDDSNNNEYVTSYATTSSRPASRGLSPPTPRASYNPACSGPDSVLPIRAIHQKQTDLISRRLLPLATAQDLFHFYLTHLDPQIYHLLRVCHYHHHATRGPERHLDRATCSEWLEEIRASSTLLLLGVLSVAALHRREMVSEVDARRGAAHAFQLLSTWRTAQRASPLDLIASLDPTAGLFALHGPALRFAPAWMYSMLVSALVFLVKVHEMLDANACDDARVGCDKRDTARALRAAVAELRRVADGVAEHHMVRRMVAGAQELVRQIEAMLTRAAARIAASMATLPDAAGAAQGTAMHISQFDLLSDLHPISGLDFWPEIVTELNQPAVDAMLSGSFAS</sequence>
<accession>E7A141</accession>
<dbReference type="PANTHER" id="PTHR31845:SF17">
    <property type="entry name" value="ZN(II)2CYS6 TRANSCRIPTION FACTOR (EUROFUNG)"/>
    <property type="match status" value="1"/>
</dbReference>
<dbReference type="PROSITE" id="PS00463">
    <property type="entry name" value="ZN2_CY6_FUNGAL_1"/>
    <property type="match status" value="1"/>
</dbReference>
<feature type="compositionally biased region" description="Acidic residues" evidence="7">
    <location>
        <begin position="120"/>
        <end position="136"/>
    </location>
</feature>
<evidence type="ECO:0000313" key="9">
    <source>
        <dbReference type="EMBL" id="CBQ73198.1"/>
    </source>
</evidence>
<organism evidence="9 10">
    <name type="scientific">Sporisorium reilianum (strain SRZ2)</name>
    <name type="common">Maize head smut fungus</name>
    <dbReference type="NCBI Taxonomy" id="999809"/>
    <lineage>
        <taxon>Eukaryota</taxon>
        <taxon>Fungi</taxon>
        <taxon>Dikarya</taxon>
        <taxon>Basidiomycota</taxon>
        <taxon>Ustilaginomycotina</taxon>
        <taxon>Ustilaginomycetes</taxon>
        <taxon>Ustilaginales</taxon>
        <taxon>Ustilaginaceae</taxon>
        <taxon>Sporisorium</taxon>
    </lineage>
</organism>
<evidence type="ECO:0000256" key="5">
    <source>
        <dbReference type="ARBA" id="ARBA00023242"/>
    </source>
</evidence>
<dbReference type="SUPFAM" id="SSF57701">
    <property type="entry name" value="Zn2/Cys6 DNA-binding domain"/>
    <property type="match status" value="1"/>
</dbReference>
<evidence type="ECO:0000256" key="4">
    <source>
        <dbReference type="ARBA" id="ARBA00023163"/>
    </source>
</evidence>
<dbReference type="Proteomes" id="UP000008867">
    <property type="component" value="Chromosome 6"/>
</dbReference>
<dbReference type="Gene3D" id="4.10.240.10">
    <property type="entry name" value="Zn(2)-C6 fungal-type DNA-binding domain"/>
    <property type="match status" value="1"/>
</dbReference>
<reference evidence="9 10" key="1">
    <citation type="journal article" date="2010" name="Science">
        <title>Pathogenicity determinants in smut fungi revealed by genome comparison.</title>
        <authorList>
            <person name="Schirawski J."/>
            <person name="Mannhaupt G."/>
            <person name="Muench K."/>
            <person name="Brefort T."/>
            <person name="Schipper K."/>
            <person name="Doehlemann G."/>
            <person name="Di Stasio M."/>
            <person name="Roessel N."/>
            <person name="Mendoza-Mendoza A."/>
            <person name="Pester D."/>
            <person name="Mueller O."/>
            <person name="Winterberg B."/>
            <person name="Meyer E."/>
            <person name="Ghareeb H."/>
            <person name="Wollenberg T."/>
            <person name="Muensterkoetter M."/>
            <person name="Wong P."/>
            <person name="Walter M."/>
            <person name="Stukenbrock E."/>
            <person name="Gueldener U."/>
            <person name="Kahmann R."/>
        </authorList>
    </citation>
    <scope>NUCLEOTIDE SEQUENCE [LARGE SCALE GENOMIC DNA]</scope>
    <source>
        <strain evidence="10">SRZ2</strain>
    </source>
</reference>
<dbReference type="HOGENOM" id="CLU_577680_0_0_1"/>
<dbReference type="GO" id="GO:0000981">
    <property type="term" value="F:DNA-binding transcription factor activity, RNA polymerase II-specific"/>
    <property type="evidence" value="ECO:0007669"/>
    <property type="project" value="InterPro"/>
</dbReference>
<evidence type="ECO:0000259" key="8">
    <source>
        <dbReference type="PROSITE" id="PS50048"/>
    </source>
</evidence>
<keyword evidence="3" id="KW-0238">DNA-binding</keyword>
<name>E7A141_SPORE</name>
<evidence type="ECO:0000256" key="7">
    <source>
        <dbReference type="SAM" id="MobiDB-lite"/>
    </source>
</evidence>
<dbReference type="VEuPathDB" id="FungiDB:sr13858"/>
<proteinExistence type="predicted"/>
<keyword evidence="2" id="KW-0805">Transcription regulation</keyword>
<dbReference type="OrthoDB" id="4454541at2759"/>
<dbReference type="InterPro" id="IPR051089">
    <property type="entry name" value="prtT"/>
</dbReference>
<keyword evidence="4" id="KW-0804">Transcription</keyword>
<dbReference type="GO" id="GO:0005634">
    <property type="term" value="C:nucleus"/>
    <property type="evidence" value="ECO:0007669"/>
    <property type="project" value="UniProtKB-SubCell"/>
</dbReference>
<dbReference type="CDD" id="cd00067">
    <property type="entry name" value="GAL4"/>
    <property type="match status" value="1"/>
</dbReference>
<evidence type="ECO:0000256" key="1">
    <source>
        <dbReference type="ARBA" id="ARBA00004123"/>
    </source>
</evidence>
<protein>
    <recommendedName>
        <fullName evidence="8">Zn(2)-C6 fungal-type domain-containing protein</fullName>
    </recommendedName>
</protein>
<keyword evidence="10" id="KW-1185">Reference proteome</keyword>
<gene>
    <name evidence="9" type="ORF">sr13858</name>
</gene>
<feature type="coiled-coil region" evidence="6">
    <location>
        <begin position="68"/>
        <end position="95"/>
    </location>
</feature>
<dbReference type="InterPro" id="IPR001138">
    <property type="entry name" value="Zn2Cys6_DnaBD"/>
</dbReference>
<keyword evidence="6" id="KW-0175">Coiled coil</keyword>
<evidence type="ECO:0000256" key="6">
    <source>
        <dbReference type="SAM" id="Coils"/>
    </source>
</evidence>
<dbReference type="GO" id="GO:0008270">
    <property type="term" value="F:zinc ion binding"/>
    <property type="evidence" value="ECO:0007669"/>
    <property type="project" value="InterPro"/>
</dbReference>
<dbReference type="Pfam" id="PF00172">
    <property type="entry name" value="Zn_clus"/>
    <property type="match status" value="1"/>
</dbReference>
<dbReference type="EMBL" id="FQ311471">
    <property type="protein sequence ID" value="CBQ73198.1"/>
    <property type="molecule type" value="Genomic_DNA"/>
</dbReference>
<feature type="region of interest" description="Disordered" evidence="7">
    <location>
        <begin position="98"/>
        <end position="172"/>
    </location>
</feature>
<evidence type="ECO:0000256" key="2">
    <source>
        <dbReference type="ARBA" id="ARBA00023015"/>
    </source>
</evidence>
<dbReference type="InterPro" id="IPR036864">
    <property type="entry name" value="Zn2-C6_fun-type_DNA-bd_sf"/>
</dbReference>
<feature type="domain" description="Zn(2)-C6 fungal-type" evidence="8">
    <location>
        <begin position="20"/>
        <end position="53"/>
    </location>
</feature>
<evidence type="ECO:0000313" key="10">
    <source>
        <dbReference type="Proteomes" id="UP000008867"/>
    </source>
</evidence>
<dbReference type="PROSITE" id="PS50048">
    <property type="entry name" value="ZN2_CY6_FUNGAL_2"/>
    <property type="match status" value="1"/>
</dbReference>
<dbReference type="AlphaFoldDB" id="E7A141"/>
<dbReference type="GO" id="GO:0000976">
    <property type="term" value="F:transcription cis-regulatory region binding"/>
    <property type="evidence" value="ECO:0007669"/>
    <property type="project" value="TreeGrafter"/>
</dbReference>
<evidence type="ECO:0000256" key="3">
    <source>
        <dbReference type="ARBA" id="ARBA00023125"/>
    </source>
</evidence>
<comment type="subcellular location">
    <subcellularLocation>
        <location evidence="1">Nucleus</location>
    </subcellularLocation>
</comment>
<feature type="compositionally biased region" description="Polar residues" evidence="7">
    <location>
        <begin position="138"/>
        <end position="154"/>
    </location>
</feature>